<evidence type="ECO:0000256" key="1">
    <source>
        <dbReference type="SAM" id="MobiDB-lite"/>
    </source>
</evidence>
<keyword evidence="3" id="KW-0614">Plasmid</keyword>
<dbReference type="EMBL" id="CP159535">
    <property type="protein sequence ID" value="XCJ75910.1"/>
    <property type="molecule type" value="Genomic_DNA"/>
</dbReference>
<feature type="region of interest" description="Disordered" evidence="1">
    <location>
        <begin position="109"/>
        <end position="148"/>
    </location>
</feature>
<name>A0AAU8J7F7_9ACTN</name>
<dbReference type="EMBL" id="CP159534">
    <property type="protein sequence ID" value="XCJ75490.1"/>
    <property type="molecule type" value="Genomic_DNA"/>
</dbReference>
<protein>
    <recommendedName>
        <fullName evidence="4">HIRAN domain-containing protein</fullName>
    </recommendedName>
</protein>
<sequence>MSKKDVWVRIGSRTFAAKTIKGMDDSEPRYLQVRVTGEREPLKVRGRIPYRAEGLTDEERRRYSDSVLPVVVAQGLLDAIAACTADGGHWLLSFEDNSACTEASWVRSELGKSGLPPQRRAYAGPSVTANTTASDSVPGGADGSETMPAGDRALLALGYGRDSHRRRSLDERERQRMLAQVPAHWRVPGRSSAAPGMAGSGSDVEYEEDVAASDEQRCGARHGGLGRICELRENHVGLHRGHSPAGVFACWEGDADVYDD</sequence>
<evidence type="ECO:0000313" key="2">
    <source>
        <dbReference type="EMBL" id="XCJ75490.1"/>
    </source>
</evidence>
<dbReference type="KEGG" id="stac:ABII15_38410"/>
<reference evidence="3" key="1">
    <citation type="submission" date="2024-06" db="EMBL/GenBank/DDBJ databases">
        <title>Streptomyces sp. strain HUAS MG91 genome sequences.</title>
        <authorList>
            <person name="Mo P."/>
        </authorList>
    </citation>
    <scope>NUCLEOTIDE SEQUENCE</scope>
    <source>
        <strain evidence="3">HUAS MG91</strain>
        <plasmid evidence="3">punmamed1</plasmid>
    </source>
</reference>
<evidence type="ECO:0000313" key="3">
    <source>
        <dbReference type="EMBL" id="XCJ75910.1"/>
    </source>
</evidence>
<geneLocation type="plasmid" evidence="3">
    <name>punmamed1</name>
</geneLocation>
<dbReference type="AlphaFoldDB" id="A0AAU8J7F7"/>
<organism evidence="3">
    <name type="scientific">Streptomyces tabacisoli</name>
    <dbReference type="NCBI Taxonomy" id="3156398"/>
    <lineage>
        <taxon>Bacteria</taxon>
        <taxon>Bacillati</taxon>
        <taxon>Actinomycetota</taxon>
        <taxon>Actinomycetes</taxon>
        <taxon>Kitasatosporales</taxon>
        <taxon>Streptomycetaceae</taxon>
        <taxon>Streptomyces</taxon>
    </lineage>
</organism>
<evidence type="ECO:0008006" key="4">
    <source>
        <dbReference type="Google" id="ProtNLM"/>
    </source>
</evidence>
<proteinExistence type="predicted"/>
<dbReference type="KEGG" id="stac:ABII15_38415"/>
<gene>
    <name evidence="2" type="ORF">ABII15_38410</name>
    <name evidence="3" type="ORF">ABII15_38415</name>
</gene>
<dbReference type="RefSeq" id="WP_353946921.1">
    <property type="nucleotide sequence ID" value="NZ_CP159534.1"/>
</dbReference>
<accession>A0AAU8J7F7</accession>